<evidence type="ECO:0000256" key="1">
    <source>
        <dbReference type="ARBA" id="ARBA00000707"/>
    </source>
</evidence>
<name>A0ABN9WM70_9DINO</name>
<feature type="region of interest" description="Disordered" evidence="7">
    <location>
        <begin position="2251"/>
        <end position="2274"/>
    </location>
</feature>
<comment type="caution">
    <text evidence="10">The sequence shown here is derived from an EMBL/GenBank/DDBJ whole genome shotgun (WGS) entry which is preliminary data.</text>
</comment>
<protein>
    <recommendedName>
        <fullName evidence="2">ubiquitinyl hydrolase 1</fullName>
        <ecNumber evidence="2">3.4.19.12</ecNumber>
    </recommendedName>
</protein>
<keyword evidence="11" id="KW-1185">Reference proteome</keyword>
<dbReference type="Pfam" id="PF12340">
    <property type="entry name" value="DUF3638"/>
    <property type="match status" value="1"/>
</dbReference>
<evidence type="ECO:0000256" key="3">
    <source>
        <dbReference type="ARBA" id="ARBA00022670"/>
    </source>
</evidence>
<evidence type="ECO:0000256" key="7">
    <source>
        <dbReference type="SAM" id="MobiDB-lite"/>
    </source>
</evidence>
<evidence type="ECO:0000256" key="5">
    <source>
        <dbReference type="ARBA" id="ARBA00022801"/>
    </source>
</evidence>
<evidence type="ECO:0000313" key="10">
    <source>
        <dbReference type="EMBL" id="CAK0887697.1"/>
    </source>
</evidence>
<dbReference type="InterPro" id="IPR022099">
    <property type="entry name" value="DUF3638"/>
</dbReference>
<accession>A0ABN9WM70</accession>
<feature type="domain" description="DUF3638" evidence="8">
    <location>
        <begin position="1552"/>
        <end position="1696"/>
    </location>
</feature>
<organism evidence="10 11">
    <name type="scientific">Prorocentrum cordatum</name>
    <dbReference type="NCBI Taxonomy" id="2364126"/>
    <lineage>
        <taxon>Eukaryota</taxon>
        <taxon>Sar</taxon>
        <taxon>Alveolata</taxon>
        <taxon>Dinophyceae</taxon>
        <taxon>Prorocentrales</taxon>
        <taxon>Prorocentraceae</taxon>
        <taxon>Prorocentrum</taxon>
    </lineage>
</organism>
<keyword evidence="5" id="KW-0378">Hydrolase</keyword>
<dbReference type="InterPro" id="IPR022105">
    <property type="entry name" value="DUF3645"/>
</dbReference>
<dbReference type="Proteomes" id="UP001189429">
    <property type="component" value="Unassembled WGS sequence"/>
</dbReference>
<evidence type="ECO:0000256" key="2">
    <source>
        <dbReference type="ARBA" id="ARBA00012759"/>
    </source>
</evidence>
<keyword evidence="3" id="KW-0645">Protease</keyword>
<dbReference type="PANTHER" id="PTHR13367:SF28">
    <property type="entry name" value="UBIQUITIN THIOESTERASE ZRANB1"/>
    <property type="match status" value="1"/>
</dbReference>
<dbReference type="EMBL" id="CAUYUJ010018974">
    <property type="protein sequence ID" value="CAK0887697.1"/>
    <property type="molecule type" value="Genomic_DNA"/>
</dbReference>
<proteinExistence type="predicted"/>
<dbReference type="EC" id="3.4.19.12" evidence="2"/>
<reference evidence="10" key="1">
    <citation type="submission" date="2023-10" db="EMBL/GenBank/DDBJ databases">
        <authorList>
            <person name="Chen Y."/>
            <person name="Shah S."/>
            <person name="Dougan E. K."/>
            <person name="Thang M."/>
            <person name="Chan C."/>
        </authorList>
    </citation>
    <scope>NUCLEOTIDE SEQUENCE [LARGE SCALE GENOMIC DNA]</scope>
</reference>
<evidence type="ECO:0000256" key="6">
    <source>
        <dbReference type="ARBA" id="ARBA00022807"/>
    </source>
</evidence>
<evidence type="ECO:0000259" key="9">
    <source>
        <dbReference type="Pfam" id="PF12359"/>
    </source>
</evidence>
<evidence type="ECO:0000259" key="8">
    <source>
        <dbReference type="Pfam" id="PF12340"/>
    </source>
</evidence>
<evidence type="ECO:0000313" key="11">
    <source>
        <dbReference type="Proteomes" id="UP001189429"/>
    </source>
</evidence>
<sequence length="2274" mass="248445">MRWFGRYSPDEKALSRASPAVLAGCADLKSEDDVLFLERLPSFNGTLGPTDSELLLTYLTAPYLRVPLLLGFFAERHRISLLREPQLQAILDAALFEPGPWQSERDEAKGPPTMVPAPDRSHLGTPAGLLFNELLKAPGPVLEALLCMLRVAVEKDAGRPDSANEGLILYLVRLAVRVEAYLAFLLERGGHGETAGRSGAGPLAFLRGLAGAASERLQAELQAARAALRRELQGDVLHMLRGWVSYAAVASRRARLLPAACRAHAHLALLFRSVAPEKLGAQEVSRCLSAQVFLGFNHRWQDTDSKDAEDRLGVGEVELFEAFEAKRSGLTQWLRDRAGPEADEVLDQVEQVVTLPSGTEAGAASPEAPVTPSAQAKRWVEAGSQQGDFVPSREAAPPGWFKPRPEEAFRPWMKRVTQGPPGSSRQVSLNLGQYGSRQEGLELLPVWVLRSEDYVQAFGRTDAHCVEREVATERVWKELVGHGHSLQLWEPDTRGLSGDAMAQPWLSDRRYGPSELRRDEAWVRDILEPIRASVPSIGDIPLYVKGRIPNGPDAEVTLMGVVGDDGRGSHPAGQLKEIRVQRSPALVEVYNVVEYGRQFYRTLVFTSNAMWSFYTPSTGELLLYSASTSSSTLAAGEAGAVAEAARSVLVLRRLDDRLSKQLHVPARFLRGLLPECLLERYTFWRCEAGSLAGCIVGDERDGACDSPTRVTLSIKRAKDGVAAAATIRRCALVAPPEHVGPRGRVPIALWPEDPASKPGVLVNLQRGAHKLMHLLARLDNLSHVLAWTSDDGGGLLRVEFPRLRLSFTRRNDQLHCDQHRGFWLMDRTCLAATERLLAHWGGGTLLLVNVAGEMIVLASAVAEPIRPRLGDFGEGLLPCRLVLRRGDPGWVSNLEEGCRHYYYRVHPAGTFALAPTLAAGLYLLLCRFFTWHFAEIVAMARTVSEVASSEERQLWDRLHLLAAAPYHADAVACCLHLADATAPFTAEEPDAVSWDLRRLLLEYVRKRHLVSADCALPRERELALLDSLLQGASSQAVSLEHPVELAARRVVLQAMLREASEGGARAASSLQVSVPNHLGPGTADAGFDRVVDRSFTEDARLLEKISATVQDVAYSRPEASNMQGTEAIGFLDDLLSPGAILTSVPFALLYELFTKTLRVEVVVGDDGAALASILLRVVAQGATKSTSTSVLRALELNPGVCDQMPKWGSGDLSWSFGIGRFTFDKASSSKLQKAACQTLRQLQGSLAWPRDFGSVPSAASEVVVAADVDHIRHWTAPLTADVRCARRAFGARQGVEFGGRPLEALASRYAVVEREEKSGPAQGALDTQRALEQLSKDPRLQSPICRHSLERLLHDLQLVNSSPTAQVHLGPPQKLAERAASLSTELADLWEQDAQQVQEMVPLVVEVAHSGSALATLQRKGGYLTFVTFNSLIALLMAEEPDATRALQKVNATMSDEEVTTLFEKVATVLCHTVRMGQISRAQQALRDLLDELHSGSGELALGLRAQAAAQQLCLGRHCASAAAEDGNPAARLQRLVRGRGSSSGSDAVQVCYEPRLLVFEFLFNVLLRKSQVKLLDTFMRSAESGKSVCHQMIMGEGKTTVIAPLLTLLLADGSRLLCACMPASLLDMSRSAMIERFSSPVLPRPVLTLRFHRQTLVSSSLCAKLEAAQCSRAAVVAAPASIKSVLLRQVELILSLGELRKLRLAADAGAAERAFFRLPAWLGGSKGGSSPEQFGGLVNRQEKARAEEVRVCGRILALFHRGVLLLDEVDLLLDPLKSELNWPLGQKVPLDLTDMGAAARKQQGFRYRLPFFLLDAVLAAAAGQPESAVFAARRKAQEALVLLTQRIRAGRRELLLQTSPHLVLFSREHYARELLPPLADWTAPYVEAHLEGALGSVDLHRLLKLREPDESTRQALRGASELARKIINLAISWLHTLLPYILSRVHRVSYGLLTGSHLESARAGGGCPLSRRLLAVPFVGKDVPSASSEFSHPDVTIGFTIMAYRMNGLRQADAHMLLRVLLDEMRAESTVRYHRRAACRAYVDMVTRAGGVVRGFTEDGRWMADLQDEEQRRRRDALARSASQRGAAAEEGQRRGLWPLELLDLADPEQMDVLFGLLGRSALAVQYLLEHYTFLAGTLERHESQLSASGQELAGPQLFGRCLGFSGTPNNLLPKPMGLCAYARGDDGRVLSTLSNASVVSVRELGPWSPQSLLDEVAAATNGAGGPRYQALIDTGALITGMTNFEVAKYRRQGPRRDGRRPLLERAGRKDGA</sequence>
<dbReference type="InterPro" id="IPR051346">
    <property type="entry name" value="OTU_Deubiquitinase"/>
</dbReference>
<dbReference type="Pfam" id="PF12359">
    <property type="entry name" value="DUF3645"/>
    <property type="match status" value="1"/>
</dbReference>
<feature type="domain" description="DUF3645" evidence="9">
    <location>
        <begin position="1970"/>
        <end position="2001"/>
    </location>
</feature>
<keyword evidence="6" id="KW-0788">Thiol protease</keyword>
<gene>
    <name evidence="10" type="ORF">PCOR1329_LOCUS68678</name>
</gene>
<keyword evidence="4" id="KW-0833">Ubl conjugation pathway</keyword>
<evidence type="ECO:0000256" key="4">
    <source>
        <dbReference type="ARBA" id="ARBA00022786"/>
    </source>
</evidence>
<dbReference type="PANTHER" id="PTHR13367">
    <property type="entry name" value="UBIQUITIN THIOESTERASE"/>
    <property type="match status" value="1"/>
</dbReference>
<feature type="compositionally biased region" description="Basic and acidic residues" evidence="7">
    <location>
        <begin position="2256"/>
        <end position="2274"/>
    </location>
</feature>
<comment type="catalytic activity">
    <reaction evidence="1">
        <text>Thiol-dependent hydrolysis of ester, thioester, amide, peptide and isopeptide bonds formed by the C-terminal Gly of ubiquitin (a 76-residue protein attached to proteins as an intracellular targeting signal).</text>
        <dbReference type="EC" id="3.4.19.12"/>
    </reaction>
</comment>